<dbReference type="RefSeq" id="WP_111679071.1">
    <property type="nucleotide sequence ID" value="NZ_BPPS01000044.1"/>
</dbReference>
<gene>
    <name evidence="5" type="ORF">NCTC12958_00074</name>
</gene>
<keyword evidence="3" id="KW-0067">ATP-binding</keyword>
<dbReference type="Pfam" id="PF08706">
    <property type="entry name" value="D5_N"/>
    <property type="match status" value="1"/>
</dbReference>
<reference evidence="5 6" key="1">
    <citation type="submission" date="2018-06" db="EMBL/GenBank/DDBJ databases">
        <authorList>
            <consortium name="Pathogen Informatics"/>
            <person name="Doyle S."/>
        </authorList>
    </citation>
    <scope>NUCLEOTIDE SEQUENCE [LARGE SCALE GENOMIC DNA]</scope>
    <source>
        <strain evidence="5 6">NCTC12958</strain>
    </source>
</reference>
<dbReference type="EMBL" id="LS483339">
    <property type="protein sequence ID" value="SQF23928.1"/>
    <property type="molecule type" value="Genomic_DNA"/>
</dbReference>
<name>A0A2X3UCK4_STRTR</name>
<evidence type="ECO:0000256" key="1">
    <source>
        <dbReference type="ARBA" id="ARBA00022741"/>
    </source>
</evidence>
<dbReference type="Pfam" id="PF19263">
    <property type="entry name" value="DUF5906"/>
    <property type="match status" value="1"/>
</dbReference>
<dbReference type="PANTHER" id="PTHR35372:SF2">
    <property type="entry name" value="SF3 HELICASE DOMAIN-CONTAINING PROTEIN"/>
    <property type="match status" value="1"/>
</dbReference>
<evidence type="ECO:0000259" key="4">
    <source>
        <dbReference type="PROSITE" id="PS51206"/>
    </source>
</evidence>
<dbReference type="InterPro" id="IPR027417">
    <property type="entry name" value="P-loop_NTPase"/>
</dbReference>
<dbReference type="InterPro" id="IPR014015">
    <property type="entry name" value="Helicase_SF3_DNA-vir"/>
</dbReference>
<organism evidence="5 6">
    <name type="scientific">Streptococcus thermophilus</name>
    <dbReference type="NCBI Taxonomy" id="1308"/>
    <lineage>
        <taxon>Bacteria</taxon>
        <taxon>Bacillati</taxon>
        <taxon>Bacillota</taxon>
        <taxon>Bacilli</taxon>
        <taxon>Lactobacillales</taxon>
        <taxon>Streptococcaceae</taxon>
        <taxon>Streptococcus</taxon>
    </lineage>
</organism>
<evidence type="ECO:0000313" key="6">
    <source>
        <dbReference type="Proteomes" id="UP000249634"/>
    </source>
</evidence>
<evidence type="ECO:0000256" key="2">
    <source>
        <dbReference type="ARBA" id="ARBA00022801"/>
    </source>
</evidence>
<dbReference type="GO" id="GO:0005524">
    <property type="term" value="F:ATP binding"/>
    <property type="evidence" value="ECO:0007669"/>
    <property type="project" value="UniProtKB-KW"/>
</dbReference>
<dbReference type="Gene3D" id="3.40.50.300">
    <property type="entry name" value="P-loop containing nucleotide triphosphate hydrolases"/>
    <property type="match status" value="1"/>
</dbReference>
<feature type="domain" description="SF3 helicase" evidence="4">
    <location>
        <begin position="203"/>
        <end position="357"/>
    </location>
</feature>
<dbReference type="InterPro" id="IPR014818">
    <property type="entry name" value="Phage/plasmid_primase_P4_C"/>
</dbReference>
<dbReference type="NCBIfam" id="TIGR01613">
    <property type="entry name" value="primase_Cterm"/>
    <property type="match status" value="1"/>
</dbReference>
<keyword evidence="1" id="KW-0547">Nucleotide-binding</keyword>
<dbReference type="SMART" id="SM00885">
    <property type="entry name" value="D5_N"/>
    <property type="match status" value="1"/>
</dbReference>
<proteinExistence type="predicted"/>
<sequence>MEINIDDLQEKLDESNAIKPPKSMNELMERIYQAGELWREEHAETVGKKDGLGVKIPIPPIHTVAKELSKIVTFTFITKSNIPDNSLLYMYDLDEGIYTASADEFNVLCKTFDNRIKPNDWKQIKMMVRTMTKISRPLESANLVPVQNGILDLKNKKLLPFNPKYVITSKIATAYKPPKSIPKDREGNTFDDWLNSIACGDSELVTLFWQIILEAINPNYTRNKFAIFYGDGNNGKGTFQRLLINLIGESNVSALKPAQFSDKFNLETLVGKVCNIGDEAPNDYLKNPSDLMSITSGDTVLVNPKGRPAFEATFKLFNIFSGNYIPNGGNKTKGWYRRIMIVPFNADFNGQIEKPWIKNEFLADKDVLEYVLYKTVNQEPFTHFIEPKAVKDLLEEYQEDNDYLLDFLKNEYIPKGWHELDIVPVFLATRRLGEYAEDMGIQKPNLYGAGKEIARKLRNLTPNNYVVKKARVKAGDIQTLDPNGFDKRKLSNAQRSIVKEK</sequence>
<dbReference type="SUPFAM" id="SSF52540">
    <property type="entry name" value="P-loop containing nucleoside triphosphate hydrolases"/>
    <property type="match status" value="1"/>
</dbReference>
<dbReference type="PANTHER" id="PTHR35372">
    <property type="entry name" value="ATP BINDING PROTEIN-RELATED"/>
    <property type="match status" value="1"/>
</dbReference>
<dbReference type="InterPro" id="IPR045455">
    <property type="entry name" value="NrS-1_pol-like_helicase"/>
</dbReference>
<evidence type="ECO:0000313" key="5">
    <source>
        <dbReference type="EMBL" id="SQF23928.1"/>
    </source>
</evidence>
<dbReference type="InterPro" id="IPR051620">
    <property type="entry name" value="ORF904-like_C"/>
</dbReference>
<dbReference type="PROSITE" id="PS51206">
    <property type="entry name" value="SF3_HELICASE_1"/>
    <property type="match status" value="1"/>
</dbReference>
<accession>A0A2X3UCK4</accession>
<dbReference type="Proteomes" id="UP000249634">
    <property type="component" value="Chromosome 1"/>
</dbReference>
<dbReference type="AlphaFoldDB" id="A0A2X3UCK4"/>
<evidence type="ECO:0000256" key="3">
    <source>
        <dbReference type="ARBA" id="ARBA00022840"/>
    </source>
</evidence>
<keyword evidence="2" id="KW-0378">Hydrolase</keyword>
<protein>
    <submittedName>
        <fullName evidence="5">Phage DNA polymerase</fullName>
    </submittedName>
</protein>
<dbReference type="GO" id="GO:0016787">
    <property type="term" value="F:hydrolase activity"/>
    <property type="evidence" value="ECO:0007669"/>
    <property type="project" value="UniProtKB-KW"/>
</dbReference>
<dbReference type="InterPro" id="IPR006500">
    <property type="entry name" value="Helicase_put_C_phage/plasmid"/>
</dbReference>